<organism evidence="2 3">
    <name type="scientific">Magnetovibrio blakemorei</name>
    <dbReference type="NCBI Taxonomy" id="28181"/>
    <lineage>
        <taxon>Bacteria</taxon>
        <taxon>Pseudomonadati</taxon>
        <taxon>Pseudomonadota</taxon>
        <taxon>Alphaproteobacteria</taxon>
        <taxon>Rhodospirillales</taxon>
        <taxon>Magnetovibrionaceae</taxon>
        <taxon>Magnetovibrio</taxon>
    </lineage>
</organism>
<dbReference type="AlphaFoldDB" id="A0A1E5Q6H4"/>
<name>A0A1E5Q6H4_9PROT</name>
<comment type="caution">
    <text evidence="2">The sequence shown here is derived from an EMBL/GenBank/DDBJ whole genome shotgun (WGS) entry which is preliminary data.</text>
</comment>
<reference evidence="3" key="1">
    <citation type="submission" date="2016-07" db="EMBL/GenBank/DDBJ databases">
        <authorList>
            <person name="Florea S."/>
            <person name="Webb J.S."/>
            <person name="Jaromczyk J."/>
            <person name="Schardl C.L."/>
        </authorList>
    </citation>
    <scope>NUCLEOTIDE SEQUENCE [LARGE SCALE GENOMIC DNA]</scope>
    <source>
        <strain evidence="3">MV-1</strain>
    </source>
</reference>
<dbReference type="STRING" id="28181.BEN30_12525"/>
<dbReference type="Proteomes" id="UP000095347">
    <property type="component" value="Unassembled WGS sequence"/>
</dbReference>
<feature type="compositionally biased region" description="Basic residues" evidence="1">
    <location>
        <begin position="1"/>
        <end position="14"/>
    </location>
</feature>
<evidence type="ECO:0000313" key="2">
    <source>
        <dbReference type="EMBL" id="OEJ66213.1"/>
    </source>
</evidence>
<dbReference type="EMBL" id="MCGG01000036">
    <property type="protein sequence ID" value="OEJ66213.1"/>
    <property type="molecule type" value="Genomic_DNA"/>
</dbReference>
<dbReference type="OrthoDB" id="5573608at2"/>
<feature type="region of interest" description="Disordered" evidence="1">
    <location>
        <begin position="1"/>
        <end position="21"/>
    </location>
</feature>
<proteinExistence type="predicted"/>
<sequence length="344" mass="39362">MNRAERRRQQKRAPKATPNTLNGALGVTSDKLVKSLIEQYRAISIEPPSEQTCQLTTTYVESNLEAIYRDLKMLRVETDAHFRALWADMKNSATPTDANLYWKLSQYPVNCCLEIVYFMMNLMMKKPVSDSAKGLLALRELHKKGGTFKVVWGALRGQYFQNAIQAGNHYIDVANDTVNPNKDNVEILPLHQSGFKNIDTFHEFSDIGEQYWKCRMVPNVFFPNLAPFLPIVTFFDNGVIRFDSLNNCMFPMNLESNLQLAQDFVFNNDRRKADLEAHWTKLDEVLAGKKNPPANHLLHFNTSRDDLKLMAAFDICTKARPSMLVQKIKAVINTQQSIWRPNAG</sequence>
<gene>
    <name evidence="2" type="ORF">BEN30_12525</name>
</gene>
<evidence type="ECO:0000313" key="3">
    <source>
        <dbReference type="Proteomes" id="UP000095347"/>
    </source>
</evidence>
<evidence type="ECO:0000256" key="1">
    <source>
        <dbReference type="SAM" id="MobiDB-lite"/>
    </source>
</evidence>
<dbReference type="RefSeq" id="WP_069958418.1">
    <property type="nucleotide sequence ID" value="NZ_MCGG01000036.1"/>
</dbReference>
<protein>
    <submittedName>
        <fullName evidence="2">Uncharacterized protein</fullName>
    </submittedName>
</protein>
<accession>A0A1E5Q6H4</accession>
<keyword evidence="3" id="KW-1185">Reference proteome</keyword>